<organism evidence="1">
    <name type="scientific">Ralstonia solanacearum</name>
    <name type="common">Pseudomonas solanacearum</name>
    <dbReference type="NCBI Taxonomy" id="305"/>
    <lineage>
        <taxon>Bacteria</taxon>
        <taxon>Pseudomonadati</taxon>
        <taxon>Pseudomonadota</taxon>
        <taxon>Betaproteobacteria</taxon>
        <taxon>Burkholderiales</taxon>
        <taxon>Burkholderiaceae</taxon>
        <taxon>Ralstonia</taxon>
        <taxon>Ralstonia solanacearum species complex</taxon>
    </lineage>
</organism>
<dbReference type="AlphaFoldDB" id="A0A0S4WCN4"/>
<reference evidence="1" key="1">
    <citation type="submission" date="2015-10" db="EMBL/GenBank/DDBJ databases">
        <authorList>
            <person name="Gilbert D.G."/>
        </authorList>
    </citation>
    <scope>NUCLEOTIDE SEQUENCE</scope>
    <source>
        <strain evidence="1">Phyl III-seqv23</strain>
    </source>
</reference>
<dbReference type="EMBL" id="LN899827">
    <property type="protein sequence ID" value="CUV44564.1"/>
    <property type="molecule type" value="Genomic_DNA"/>
</dbReference>
<dbReference type="Pfam" id="PF11180">
    <property type="entry name" value="DUF2968"/>
    <property type="match status" value="1"/>
</dbReference>
<gene>
    <name evidence="1" type="ORF">TO10_v1_150303</name>
</gene>
<evidence type="ECO:0000313" key="1">
    <source>
        <dbReference type="EMBL" id="CUV44564.1"/>
    </source>
</evidence>
<accession>A0A0S4WCN4</accession>
<sequence length="210" mass="23230">MTPDFRHTVLACVIAATAVGSGLVRAQATAPQTQASAPAASTGSVAELRQLLAQKRLTELRTTYNGDYGTSLLLVNEDTTAYVALSYRRELWRVYKFGAAAPAEAAYDMLARQTRAWAEDDVRHAVAAGQKAQLEREAQAAEQRAAALSQEVRAMQAQRQQMLEEQQAARRQTQALDAERHAYKTQIDSLQQQIRLLEKQLNDPHWSPAP</sequence>
<dbReference type="InterPro" id="IPR021350">
    <property type="entry name" value="DUF2968"/>
</dbReference>
<proteinExistence type="predicted"/>
<protein>
    <submittedName>
        <fullName evidence="1">Putative signal peptide protein</fullName>
    </submittedName>
</protein>
<name>A0A0S4WCN4_RALSL</name>
<dbReference type="PATRIC" id="fig|305.118.peg.1840"/>